<sequence length="114" mass="11815">MSFGIAVRLMGPAGRDRRTASPAAGARTASRGGRAGLWKRVPGPGVALGTPPAAPYALRTDAAVAGSRPSRPAGAPHRRTPALRVRRNRGGIAAESRRDYAGRRAVGGRGTRRP</sequence>
<evidence type="ECO:0000256" key="1">
    <source>
        <dbReference type="SAM" id="MobiDB-lite"/>
    </source>
</evidence>
<feature type="region of interest" description="Disordered" evidence="1">
    <location>
        <begin position="64"/>
        <end position="114"/>
    </location>
</feature>
<protein>
    <submittedName>
        <fullName evidence="2">Uncharacterized protein</fullName>
    </submittedName>
</protein>
<evidence type="ECO:0000313" key="2">
    <source>
        <dbReference type="EMBL" id="GBP99504.1"/>
    </source>
</evidence>
<dbReference type="AlphaFoldDB" id="A0A388SWX8"/>
<evidence type="ECO:0000313" key="3">
    <source>
        <dbReference type="Proteomes" id="UP000265354"/>
    </source>
</evidence>
<name>A0A388SWX8_9ACTN</name>
<comment type="caution">
    <text evidence="2">The sequence shown here is derived from an EMBL/GenBank/DDBJ whole genome shotgun (WGS) entry which is preliminary data.</text>
</comment>
<organism evidence="2 3">
    <name type="scientific">Streptomyces spongiicola</name>
    <dbReference type="NCBI Taxonomy" id="1690221"/>
    <lineage>
        <taxon>Bacteria</taxon>
        <taxon>Bacillati</taxon>
        <taxon>Actinomycetota</taxon>
        <taxon>Actinomycetes</taxon>
        <taxon>Kitasatosporales</taxon>
        <taxon>Streptomycetaceae</taxon>
        <taxon>Streptomyces</taxon>
    </lineage>
</organism>
<feature type="compositionally biased region" description="Gly residues" evidence="1">
    <location>
        <begin position="105"/>
        <end position="114"/>
    </location>
</feature>
<proteinExistence type="predicted"/>
<feature type="compositionally biased region" description="Low complexity" evidence="1">
    <location>
        <begin position="20"/>
        <end position="32"/>
    </location>
</feature>
<accession>A0A388SWX8</accession>
<reference evidence="2 3" key="1">
    <citation type="submission" date="2018-07" db="EMBL/GenBank/DDBJ databases">
        <title>Whole Genome Shotgun Sequence of Streptomyces spongiicola strain 531S.</title>
        <authorList>
            <person name="Dohra H."/>
            <person name="Kodani S."/>
        </authorList>
    </citation>
    <scope>NUCLEOTIDE SEQUENCE [LARGE SCALE GENOMIC DNA]</scope>
    <source>
        <strain evidence="2 3">531S</strain>
    </source>
</reference>
<dbReference type="Proteomes" id="UP000265354">
    <property type="component" value="Unassembled WGS sequence"/>
</dbReference>
<feature type="region of interest" description="Disordered" evidence="1">
    <location>
        <begin position="1"/>
        <end position="46"/>
    </location>
</feature>
<feature type="compositionally biased region" description="Basic residues" evidence="1">
    <location>
        <begin position="76"/>
        <end position="89"/>
    </location>
</feature>
<gene>
    <name evidence="2" type="ORF">SSP531S_08990</name>
</gene>
<dbReference type="EMBL" id="BGZL01000002">
    <property type="protein sequence ID" value="GBP99504.1"/>
    <property type="molecule type" value="Genomic_DNA"/>
</dbReference>